<evidence type="ECO:0008006" key="4">
    <source>
        <dbReference type="Google" id="ProtNLM"/>
    </source>
</evidence>
<dbReference type="Gene3D" id="3.40.50.300">
    <property type="entry name" value="P-loop containing nucleotide triphosphate hydrolases"/>
    <property type="match status" value="1"/>
</dbReference>
<organism evidence="2 3">
    <name type="scientific">Chondromyces apiculatus DSM 436</name>
    <dbReference type="NCBI Taxonomy" id="1192034"/>
    <lineage>
        <taxon>Bacteria</taxon>
        <taxon>Pseudomonadati</taxon>
        <taxon>Myxococcota</taxon>
        <taxon>Polyangia</taxon>
        <taxon>Polyangiales</taxon>
        <taxon>Polyangiaceae</taxon>
        <taxon>Chondromyces</taxon>
    </lineage>
</organism>
<evidence type="ECO:0000313" key="3">
    <source>
        <dbReference type="Proteomes" id="UP000019678"/>
    </source>
</evidence>
<dbReference type="eggNOG" id="COG0645">
    <property type="taxonomic scope" value="Bacteria"/>
</dbReference>
<sequence>MATVFIVCGSTGAGKTTYARALAERQRAVRFSIDPWMKTLFHPDLTTIEFAWIMERIARCETQMWEVAAQLVALGTDVILDLGFTTRAHRAEHRALAEGLGATAVVHYLDVPAEERRARVLRRNAERDPAVFAFEVTADMVDFMEARFEAPDAEELLGGEHITVLAVPEPPEPETRPRGDRITLPMKVDPGRG</sequence>
<dbReference type="Proteomes" id="UP000019678">
    <property type="component" value="Unassembled WGS sequence"/>
</dbReference>
<accession>A0A017TD85</accession>
<dbReference type="OrthoDB" id="531205at2"/>
<proteinExistence type="predicted"/>
<dbReference type="SUPFAM" id="SSF52540">
    <property type="entry name" value="P-loop containing nucleoside triphosphate hydrolases"/>
    <property type="match status" value="1"/>
</dbReference>
<dbReference type="RefSeq" id="WP_063748667.1">
    <property type="nucleotide sequence ID" value="NZ_ASRX01000014.1"/>
</dbReference>
<protein>
    <recommendedName>
        <fullName evidence="4">ATP-binding protein</fullName>
    </recommendedName>
</protein>
<name>A0A017TD85_9BACT</name>
<dbReference type="STRING" id="1192034.CAP_1482"/>
<keyword evidence="3" id="KW-1185">Reference proteome</keyword>
<dbReference type="InterPro" id="IPR027417">
    <property type="entry name" value="P-loop_NTPase"/>
</dbReference>
<evidence type="ECO:0000256" key="1">
    <source>
        <dbReference type="SAM" id="MobiDB-lite"/>
    </source>
</evidence>
<dbReference type="Pfam" id="PF13671">
    <property type="entry name" value="AAA_33"/>
    <property type="match status" value="1"/>
</dbReference>
<comment type="caution">
    <text evidence="2">The sequence shown here is derived from an EMBL/GenBank/DDBJ whole genome shotgun (WGS) entry which is preliminary data.</text>
</comment>
<dbReference type="AlphaFoldDB" id="A0A017TD85"/>
<dbReference type="EMBL" id="ASRX01000014">
    <property type="protein sequence ID" value="EYF06785.1"/>
    <property type="molecule type" value="Genomic_DNA"/>
</dbReference>
<reference evidence="2 3" key="1">
    <citation type="submission" date="2013-05" db="EMBL/GenBank/DDBJ databases">
        <title>Genome assembly of Chondromyces apiculatus DSM 436.</title>
        <authorList>
            <person name="Sharma G."/>
            <person name="Khatri I."/>
            <person name="Kaur C."/>
            <person name="Mayilraj S."/>
            <person name="Subramanian S."/>
        </authorList>
    </citation>
    <scope>NUCLEOTIDE SEQUENCE [LARGE SCALE GENOMIC DNA]</scope>
    <source>
        <strain evidence="2 3">DSM 436</strain>
    </source>
</reference>
<feature type="region of interest" description="Disordered" evidence="1">
    <location>
        <begin position="168"/>
        <end position="193"/>
    </location>
</feature>
<evidence type="ECO:0000313" key="2">
    <source>
        <dbReference type="EMBL" id="EYF06785.1"/>
    </source>
</evidence>
<gene>
    <name evidence="2" type="ORF">CAP_1482</name>
</gene>